<evidence type="ECO:0000313" key="3">
    <source>
        <dbReference type="EMBL" id="UTX43427.1"/>
    </source>
</evidence>
<dbReference type="InterPro" id="IPR036869">
    <property type="entry name" value="J_dom_sf"/>
</dbReference>
<reference evidence="3" key="1">
    <citation type="submission" date="2022-08" db="EMBL/GenBank/DDBJ databases">
        <title>Encephalitozoon hellem ATCC 50604 Complete Genome.</title>
        <authorList>
            <person name="Mascarenhas dos Santos A.C."/>
            <person name="Julian A.T."/>
            <person name="Pombert J.-F."/>
        </authorList>
    </citation>
    <scope>NUCLEOTIDE SEQUENCE</scope>
    <source>
        <strain evidence="3">ATCC 50604</strain>
    </source>
</reference>
<dbReference type="PROSITE" id="PS50076">
    <property type="entry name" value="DNAJ_2"/>
    <property type="match status" value="1"/>
</dbReference>
<dbReference type="EMBL" id="CP075152">
    <property type="protein sequence ID" value="UTX43427.1"/>
    <property type="molecule type" value="Genomic_DNA"/>
</dbReference>
<dbReference type="Pfam" id="PF00226">
    <property type="entry name" value="DnaJ"/>
    <property type="match status" value="1"/>
</dbReference>
<sequence>MKCFLLFVALVTAITDDLNSTLMAIKRLHEKTNYSTFYEVFGVSENASITSIKKLYQKMMKLPSPISGIEKREDAVALLTEAYNILKNKKSAYDFILSNSYIYIGGKDNFRNNLYVILMSIVAGLLAIDLIHFGIRYLAFMASPKKTPRKKGPKDTKESAPSMMIVSILRSIKSLIKK</sequence>
<evidence type="ECO:0000256" key="1">
    <source>
        <dbReference type="SAM" id="Phobius"/>
    </source>
</evidence>
<organism evidence="3 4">
    <name type="scientific">Encephalitozoon hellem</name>
    <name type="common">Microsporidian parasite</name>
    <dbReference type="NCBI Taxonomy" id="27973"/>
    <lineage>
        <taxon>Eukaryota</taxon>
        <taxon>Fungi</taxon>
        <taxon>Fungi incertae sedis</taxon>
        <taxon>Microsporidia</taxon>
        <taxon>Unikaryonidae</taxon>
        <taxon>Encephalitozoon</taxon>
    </lineage>
</organism>
<keyword evidence="1" id="KW-0812">Transmembrane</keyword>
<dbReference type="SUPFAM" id="SSF46565">
    <property type="entry name" value="Chaperone J-domain"/>
    <property type="match status" value="1"/>
</dbReference>
<name>A0A9Q9CA91_ENCHE</name>
<evidence type="ECO:0000313" key="4">
    <source>
        <dbReference type="Proteomes" id="UP001059546"/>
    </source>
</evidence>
<dbReference type="AlphaFoldDB" id="A0A9Q9CA91"/>
<dbReference type="InterPro" id="IPR001623">
    <property type="entry name" value="DnaJ_domain"/>
</dbReference>
<keyword evidence="1" id="KW-0472">Membrane</keyword>
<accession>A0A9Q9CA91</accession>
<gene>
    <name evidence="3" type="ORF">GPU96_06g11790</name>
</gene>
<dbReference type="SMART" id="SM00271">
    <property type="entry name" value="DnaJ"/>
    <property type="match status" value="1"/>
</dbReference>
<feature type="transmembrane region" description="Helical" evidence="1">
    <location>
        <begin position="114"/>
        <end position="139"/>
    </location>
</feature>
<proteinExistence type="predicted"/>
<dbReference type="Proteomes" id="UP001059546">
    <property type="component" value="Chromosome VI"/>
</dbReference>
<protein>
    <recommendedName>
        <fullName evidence="2">J domain-containing protein</fullName>
    </recommendedName>
</protein>
<feature type="domain" description="J" evidence="2">
    <location>
        <begin position="36"/>
        <end position="97"/>
    </location>
</feature>
<dbReference type="Gene3D" id="1.10.287.110">
    <property type="entry name" value="DnaJ domain"/>
    <property type="match status" value="1"/>
</dbReference>
<evidence type="ECO:0000259" key="2">
    <source>
        <dbReference type="PROSITE" id="PS50076"/>
    </source>
</evidence>
<dbReference type="CDD" id="cd06257">
    <property type="entry name" value="DnaJ"/>
    <property type="match status" value="1"/>
</dbReference>
<keyword evidence="1" id="KW-1133">Transmembrane helix</keyword>